<dbReference type="Proteomes" id="UP001062846">
    <property type="component" value="Chromosome 5"/>
</dbReference>
<dbReference type="EMBL" id="CM046392">
    <property type="protein sequence ID" value="KAI8556881.1"/>
    <property type="molecule type" value="Genomic_DNA"/>
</dbReference>
<keyword evidence="2" id="KW-1185">Reference proteome</keyword>
<gene>
    <name evidence="1" type="ORF">RHMOL_Rhmol05G0290400</name>
</gene>
<comment type="caution">
    <text evidence="1">The sequence shown here is derived from an EMBL/GenBank/DDBJ whole genome shotgun (WGS) entry which is preliminary data.</text>
</comment>
<accession>A0ACC0NVG5</accession>
<evidence type="ECO:0000313" key="1">
    <source>
        <dbReference type="EMBL" id="KAI8556881.1"/>
    </source>
</evidence>
<proteinExistence type="predicted"/>
<protein>
    <submittedName>
        <fullName evidence="1">Uncharacterized protein</fullName>
    </submittedName>
</protein>
<evidence type="ECO:0000313" key="2">
    <source>
        <dbReference type="Proteomes" id="UP001062846"/>
    </source>
</evidence>
<name>A0ACC0NVG5_RHOML</name>
<organism evidence="1 2">
    <name type="scientific">Rhododendron molle</name>
    <name type="common">Chinese azalea</name>
    <name type="synonym">Azalea mollis</name>
    <dbReference type="NCBI Taxonomy" id="49168"/>
    <lineage>
        <taxon>Eukaryota</taxon>
        <taxon>Viridiplantae</taxon>
        <taxon>Streptophyta</taxon>
        <taxon>Embryophyta</taxon>
        <taxon>Tracheophyta</taxon>
        <taxon>Spermatophyta</taxon>
        <taxon>Magnoliopsida</taxon>
        <taxon>eudicotyledons</taxon>
        <taxon>Gunneridae</taxon>
        <taxon>Pentapetalae</taxon>
        <taxon>asterids</taxon>
        <taxon>Ericales</taxon>
        <taxon>Ericaceae</taxon>
        <taxon>Ericoideae</taxon>
        <taxon>Rhodoreae</taxon>
        <taxon>Rhododendron</taxon>
    </lineage>
</organism>
<reference evidence="1" key="1">
    <citation type="submission" date="2022-02" db="EMBL/GenBank/DDBJ databases">
        <title>Plant Genome Project.</title>
        <authorList>
            <person name="Zhang R.-G."/>
        </authorList>
    </citation>
    <scope>NUCLEOTIDE SEQUENCE</scope>
    <source>
        <strain evidence="1">AT1</strain>
    </source>
</reference>
<sequence>MTRKQPSSLISANDYKLIRIGVYYRHPVGQYQVRADLYAMSTDMWTEIDVDKLLLFFGEGDERGYNAYRHFGGSWASAVLNGVFYWRADEVRTHQVIIMPFDMGDEVFRQIRTPPCFSKKWDGTNFQFTEWKDKLALVISYSHDQCLDVWVLNEDQSSWANQMKVGYVPSVSRNMGTGEVVKIRVVGCAKNGQLLVTNHKLNFDEEEEGGGGQGGAMAGSQSTAARTKIHLPFEITIEILSRLPVKSLLRFKSVCKAWQYNIRADLYVMSTGTWREIDVNKLSSFFGEMSEFGEYYDVARIDGYSASVLNGVFYWSAREVQTYQVIVISFDMGDEPLSDVSSFELIASFGG</sequence>